<evidence type="ECO:0000259" key="2">
    <source>
        <dbReference type="Pfam" id="PF08929"/>
    </source>
</evidence>
<dbReference type="Pfam" id="PF08928">
    <property type="entry name" value="PoNi_N"/>
    <property type="match status" value="1"/>
</dbReference>
<dbReference type="Proteomes" id="UP000183504">
    <property type="component" value="Unassembled WGS sequence"/>
</dbReference>
<evidence type="ECO:0000313" key="4">
    <source>
        <dbReference type="Proteomes" id="UP000183504"/>
    </source>
</evidence>
<reference evidence="3 4" key="1">
    <citation type="submission" date="2015-01" db="EMBL/GenBank/DDBJ databases">
        <authorList>
            <person name="Pelicic Vladimir"/>
        </authorList>
    </citation>
    <scope>NUCLEOTIDE SEQUENCE [LARGE SCALE GENOMIC DNA]</scope>
    <source>
        <strain evidence="3 4">2908</strain>
    </source>
</reference>
<name>A0A0B7GQJ9_STRSA</name>
<dbReference type="InterPro" id="IPR015024">
    <property type="entry name" value="PoNi_N"/>
</dbReference>
<evidence type="ECO:0000259" key="1">
    <source>
        <dbReference type="Pfam" id="PF08928"/>
    </source>
</evidence>
<evidence type="ECO:0008006" key="5">
    <source>
        <dbReference type="Google" id="ProtNLM"/>
    </source>
</evidence>
<dbReference type="EMBL" id="CDMW01000001">
    <property type="protein sequence ID" value="CEL90493.1"/>
    <property type="molecule type" value="Genomic_DNA"/>
</dbReference>
<proteinExistence type="predicted"/>
<sequence>MKRDNIFIEEKINELIKINNLSIDELVEELEKLKQGINPYKRPIEKVIRSVQLDHSVCQKENMIATYTAGYSIEKFREEYLKFVDSLLPVWFSNSGYDEMICALSIGILLEIDGVTFDKLVDLVKKDDPEDYLIDYLIQSRHPDWKIRINYNFPRPYGFTRKIIEEENSENAVALLKEYLEKKWYQGSRDEGWYDLHKRNIDNYYGYWSFESGAICKIKGLDYKELEGVPYFPYDLVAEVNEGTSSSASSSMSNSLAFVEEGVQMESSSNDNSNTHYHISRADDEMIKKVLDNDN</sequence>
<dbReference type="InterPro" id="IPR015025">
    <property type="entry name" value="PoNi_C"/>
</dbReference>
<organism evidence="3 4">
    <name type="scientific">Streptococcus sanguinis</name>
    <dbReference type="NCBI Taxonomy" id="1305"/>
    <lineage>
        <taxon>Bacteria</taxon>
        <taxon>Bacillati</taxon>
        <taxon>Bacillota</taxon>
        <taxon>Bacilli</taxon>
        <taxon>Lactobacillales</taxon>
        <taxon>Streptococcaceae</taxon>
        <taxon>Streptococcus</taxon>
    </lineage>
</organism>
<accession>A0A0B7GQJ9</accession>
<gene>
    <name evidence="3" type="ORF">SSV_1196</name>
</gene>
<dbReference type="Pfam" id="PF08929">
    <property type="entry name" value="PoNi_C"/>
    <property type="match status" value="1"/>
</dbReference>
<protein>
    <recommendedName>
        <fullName evidence="5">DUF1911 domain-containing protein</fullName>
    </recommendedName>
</protein>
<feature type="domain" description="PoNi C-terminal" evidence="2">
    <location>
        <begin position="130"/>
        <end position="236"/>
    </location>
</feature>
<evidence type="ECO:0000313" key="3">
    <source>
        <dbReference type="EMBL" id="CEL90493.1"/>
    </source>
</evidence>
<dbReference type="Gene3D" id="1.10.3920.10">
    <property type="entry name" value="PA2201 C-terminal domain-like"/>
    <property type="match status" value="1"/>
</dbReference>
<feature type="domain" description="PoNi N-terminal" evidence="1">
    <location>
        <begin position="3"/>
        <end position="121"/>
    </location>
</feature>
<dbReference type="AlphaFoldDB" id="A0A0B7GQJ9"/>
<dbReference type="InterPro" id="IPR028983">
    <property type="entry name" value="PA2201-like_C"/>
</dbReference>
<dbReference type="SUPFAM" id="SSF140731">
    <property type="entry name" value="PA2201 C-terminal domain-like"/>
    <property type="match status" value="1"/>
</dbReference>